<dbReference type="InterPro" id="IPR041607">
    <property type="entry name" value="HU-HIG"/>
</dbReference>
<proteinExistence type="predicted"/>
<evidence type="ECO:0000313" key="4">
    <source>
        <dbReference type="EMBL" id="MQP10393.1"/>
    </source>
</evidence>
<dbReference type="RefSeq" id="WP_158462254.1">
    <property type="nucleotide sequence ID" value="NZ_VZAD01000003.1"/>
</dbReference>
<organism evidence="4 5">
    <name type="scientific">Segatella copri</name>
    <dbReference type="NCBI Taxonomy" id="165179"/>
    <lineage>
        <taxon>Bacteria</taxon>
        <taxon>Pseudomonadati</taxon>
        <taxon>Bacteroidota</taxon>
        <taxon>Bacteroidia</taxon>
        <taxon>Bacteroidales</taxon>
        <taxon>Prevotellaceae</taxon>
        <taxon>Segatella</taxon>
    </lineage>
</organism>
<feature type="compositionally biased region" description="Gly residues" evidence="2">
    <location>
        <begin position="144"/>
        <end position="159"/>
    </location>
</feature>
<dbReference type="GO" id="GO:0003677">
    <property type="term" value="F:DNA binding"/>
    <property type="evidence" value="ECO:0007669"/>
    <property type="project" value="UniProtKB-KW"/>
</dbReference>
<name>A0A6A7W7F4_9BACT</name>
<dbReference type="OrthoDB" id="1071815at2"/>
<sequence length="173" mass="17995">MILYKLVKNNNKKFPGTYGKYYARPAVTATISINQLAEHMSSHNTPFSAGAVRGILTDMVKCVKELVLSGYSVKIDDLAIFSIGIRPKKGADTKESFTVAKNIEGVKLRARATGKLTNSRLDLDANLKDAADILVTSSTTKPGGTTGGGTGSNPSGGTGSNPSGGENTGGEGE</sequence>
<feature type="region of interest" description="Disordered" evidence="2">
    <location>
        <begin position="137"/>
        <end position="173"/>
    </location>
</feature>
<dbReference type="SUPFAM" id="SSF47729">
    <property type="entry name" value="IHF-like DNA-binding proteins"/>
    <property type="match status" value="1"/>
</dbReference>
<evidence type="ECO:0000256" key="2">
    <source>
        <dbReference type="SAM" id="MobiDB-lite"/>
    </source>
</evidence>
<reference evidence="4 5" key="1">
    <citation type="submission" date="2019-09" db="EMBL/GenBank/DDBJ databases">
        <title>Distinct polysaccharide growth profiles of human intestinal Prevotella copri isolates.</title>
        <authorList>
            <person name="Fehlner-Peach H."/>
            <person name="Magnabosco C."/>
            <person name="Raghavan V."/>
            <person name="Scher J.U."/>
            <person name="Tett A."/>
            <person name="Cox L.M."/>
            <person name="Gottsegen C."/>
            <person name="Watters A."/>
            <person name="Wiltshire- Gordon J.D."/>
            <person name="Segata N."/>
            <person name="Bonneau R."/>
            <person name="Littman D.R."/>
        </authorList>
    </citation>
    <scope>NUCLEOTIDE SEQUENCE [LARGE SCALE GENOMIC DNA]</scope>
    <source>
        <strain evidence="5">iAQ1173</strain>
    </source>
</reference>
<evidence type="ECO:0000256" key="1">
    <source>
        <dbReference type="ARBA" id="ARBA00023125"/>
    </source>
</evidence>
<feature type="domain" description="HU" evidence="3">
    <location>
        <begin position="2"/>
        <end position="117"/>
    </location>
</feature>
<dbReference type="InterPro" id="IPR010992">
    <property type="entry name" value="IHF-like_DNA-bd_dom_sf"/>
</dbReference>
<dbReference type="Pfam" id="PF18291">
    <property type="entry name" value="HU-HIG"/>
    <property type="match status" value="1"/>
</dbReference>
<dbReference type="Proteomes" id="UP000384372">
    <property type="component" value="Unassembled WGS sequence"/>
</dbReference>
<dbReference type="EMBL" id="VZAD01000003">
    <property type="protein sequence ID" value="MQP10393.1"/>
    <property type="molecule type" value="Genomic_DNA"/>
</dbReference>
<protein>
    <submittedName>
        <fullName evidence="4">DNA-binding protein</fullName>
    </submittedName>
</protein>
<keyword evidence="5" id="KW-1185">Reference proteome</keyword>
<comment type="caution">
    <text evidence="4">The sequence shown here is derived from an EMBL/GenBank/DDBJ whole genome shotgun (WGS) entry which is preliminary data.</text>
</comment>
<evidence type="ECO:0000313" key="5">
    <source>
        <dbReference type="Proteomes" id="UP000384372"/>
    </source>
</evidence>
<evidence type="ECO:0000259" key="3">
    <source>
        <dbReference type="Pfam" id="PF18291"/>
    </source>
</evidence>
<keyword evidence="1 4" id="KW-0238">DNA-binding</keyword>
<accession>A0A6A7W7F4</accession>
<dbReference type="AlphaFoldDB" id="A0A6A7W7F4"/>
<gene>
    <name evidence="4" type="ORF">F7D20_00070</name>
</gene>